<feature type="transmembrane region" description="Helical" evidence="2">
    <location>
        <begin position="79"/>
        <end position="107"/>
    </location>
</feature>
<evidence type="ECO:0000313" key="3">
    <source>
        <dbReference type="EMBL" id="CAF9912257.1"/>
    </source>
</evidence>
<evidence type="ECO:0000256" key="1">
    <source>
        <dbReference type="SAM" id="MobiDB-lite"/>
    </source>
</evidence>
<organism evidence="3 4">
    <name type="scientific">Gomphillus americanus</name>
    <dbReference type="NCBI Taxonomy" id="1940652"/>
    <lineage>
        <taxon>Eukaryota</taxon>
        <taxon>Fungi</taxon>
        <taxon>Dikarya</taxon>
        <taxon>Ascomycota</taxon>
        <taxon>Pezizomycotina</taxon>
        <taxon>Lecanoromycetes</taxon>
        <taxon>OSLEUM clade</taxon>
        <taxon>Ostropomycetidae</taxon>
        <taxon>Ostropales</taxon>
        <taxon>Graphidaceae</taxon>
        <taxon>Gomphilloideae</taxon>
        <taxon>Gomphillus</taxon>
    </lineage>
</organism>
<dbReference type="Proteomes" id="UP000664169">
    <property type="component" value="Unassembled WGS sequence"/>
</dbReference>
<name>A0A8H3EXS3_9LECA</name>
<feature type="compositionally biased region" description="Basic and acidic residues" evidence="1">
    <location>
        <begin position="193"/>
        <end position="217"/>
    </location>
</feature>
<evidence type="ECO:0000256" key="2">
    <source>
        <dbReference type="SAM" id="Phobius"/>
    </source>
</evidence>
<dbReference type="AlphaFoldDB" id="A0A8H3EXS3"/>
<feature type="transmembrane region" description="Helical" evidence="2">
    <location>
        <begin position="113"/>
        <end position="134"/>
    </location>
</feature>
<accession>A0A8H3EXS3</accession>
<comment type="caution">
    <text evidence="3">The sequence shown here is derived from an EMBL/GenBank/DDBJ whole genome shotgun (WGS) entry which is preliminary data.</text>
</comment>
<gene>
    <name evidence="3" type="ORF">GOMPHAMPRED_007612</name>
</gene>
<feature type="compositionally biased region" description="Basic and acidic residues" evidence="1">
    <location>
        <begin position="176"/>
        <end position="185"/>
    </location>
</feature>
<evidence type="ECO:0000313" key="4">
    <source>
        <dbReference type="Proteomes" id="UP000664169"/>
    </source>
</evidence>
<keyword evidence="2" id="KW-1133">Transmembrane helix</keyword>
<keyword evidence="2" id="KW-0472">Membrane</keyword>
<sequence length="257" mass="27256">MAELIGGALGKIQGTIQGFVNKGTSLLDKILPPERRADLWAKFQIFLNEKPALASFLLSQIAISGPALALFITLTITVALFSLIAGLLIGLLGSVLFIVAAVGFALIFVLPTLFFTTMLATFVWLWGIGVYYIIKNFNRKTVPGIHTDLKTALLGDGGKTGSDGNDERGNTITSAPDHETSEKQRKGGQPPKLETRSHENGHARKKSEDPPLMKDGLDSVGKTTSVDVGEDTVNGVTNKVNGSVSGITKNLPIGGSV</sequence>
<keyword evidence="2" id="KW-0812">Transmembrane</keyword>
<reference evidence="3" key="1">
    <citation type="submission" date="2021-03" db="EMBL/GenBank/DDBJ databases">
        <authorList>
            <person name="Tagirdzhanova G."/>
        </authorList>
    </citation>
    <scope>NUCLEOTIDE SEQUENCE</scope>
</reference>
<dbReference type="EMBL" id="CAJPDQ010000007">
    <property type="protein sequence ID" value="CAF9912257.1"/>
    <property type="molecule type" value="Genomic_DNA"/>
</dbReference>
<keyword evidence="4" id="KW-1185">Reference proteome</keyword>
<dbReference type="Pfam" id="PF16015">
    <property type="entry name" value="Promethin"/>
    <property type="match status" value="1"/>
</dbReference>
<protein>
    <submittedName>
        <fullName evidence="3">Uncharacterized protein</fullName>
    </submittedName>
</protein>
<dbReference type="OrthoDB" id="3928876at2759"/>
<feature type="compositionally biased region" description="Polar residues" evidence="1">
    <location>
        <begin position="234"/>
        <end position="248"/>
    </location>
</feature>
<proteinExistence type="predicted"/>
<feature type="region of interest" description="Disordered" evidence="1">
    <location>
        <begin position="156"/>
        <end position="257"/>
    </location>
</feature>